<evidence type="ECO:0000313" key="4">
    <source>
        <dbReference type="Ensembl" id="ENSPCEP00000003887.1"/>
    </source>
</evidence>
<dbReference type="PANTHER" id="PTHR23352:SF2">
    <property type="entry name" value="NEURAL PROLIFERATION DIFFERENTIATION AND CONTROL PROTEIN 1"/>
    <property type="match status" value="1"/>
</dbReference>
<keyword evidence="2" id="KW-0812">Transmembrane</keyword>
<protein>
    <submittedName>
        <fullName evidence="4">Neural proliferation, differentiation and control 1</fullName>
    </submittedName>
</protein>
<keyword evidence="5" id="KW-1185">Reference proteome</keyword>
<evidence type="ECO:0000256" key="3">
    <source>
        <dbReference type="SAM" id="SignalP"/>
    </source>
</evidence>
<dbReference type="Pfam" id="PF06809">
    <property type="entry name" value="NPDC1"/>
    <property type="match status" value="1"/>
</dbReference>
<name>A0A8C8REM3_9SAUR</name>
<feature type="compositionally biased region" description="Acidic residues" evidence="1">
    <location>
        <begin position="261"/>
        <end position="270"/>
    </location>
</feature>
<feature type="region of interest" description="Disordered" evidence="1">
    <location>
        <begin position="115"/>
        <end position="154"/>
    </location>
</feature>
<dbReference type="GO" id="GO:0016020">
    <property type="term" value="C:membrane"/>
    <property type="evidence" value="ECO:0007669"/>
    <property type="project" value="InterPro"/>
</dbReference>
<evidence type="ECO:0000313" key="5">
    <source>
        <dbReference type="Proteomes" id="UP000694393"/>
    </source>
</evidence>
<keyword evidence="2" id="KW-0472">Membrane</keyword>
<proteinExistence type="predicted"/>
<keyword evidence="2" id="KW-1133">Transmembrane helix</keyword>
<feature type="region of interest" description="Disordered" evidence="1">
    <location>
        <begin position="239"/>
        <end position="306"/>
    </location>
</feature>
<dbReference type="Ensembl" id="ENSPCET00000004015.1">
    <property type="protein sequence ID" value="ENSPCEP00000003887.1"/>
    <property type="gene ID" value="ENSPCEG00000003106.1"/>
</dbReference>
<keyword evidence="3" id="KW-0732">Signal</keyword>
<dbReference type="InterPro" id="IPR009635">
    <property type="entry name" value="NPDC1"/>
</dbReference>
<accession>A0A8C8REM3</accession>
<dbReference type="PANTHER" id="PTHR23352">
    <property type="entry name" value="NEURAL PROLIFERATION DIFFERENTIATION AND CONTROL PROTEIN-1 NPDC-1 PROTEIN"/>
    <property type="match status" value="1"/>
</dbReference>
<evidence type="ECO:0000256" key="2">
    <source>
        <dbReference type="SAM" id="Phobius"/>
    </source>
</evidence>
<reference evidence="4" key="2">
    <citation type="submission" date="2025-09" db="UniProtKB">
        <authorList>
            <consortium name="Ensembl"/>
        </authorList>
    </citation>
    <scope>IDENTIFICATION</scope>
</reference>
<feature type="transmembrane region" description="Helical" evidence="2">
    <location>
        <begin position="168"/>
        <end position="193"/>
    </location>
</feature>
<feature type="signal peptide" evidence="3">
    <location>
        <begin position="1"/>
        <end position="22"/>
    </location>
</feature>
<sequence>MGAAGRAPGPGLGALLPGLVLGACLLRAGGSAPESCPRSLDCTLQRRELCPLGSHACGPCLQQFVEDEHGRCVQRKWSSTGRTSVPKLEEEIDFLADVLARQDAARLHLLQDETLAPAGKHPEAPGMRAESPQRNRASHKAVTSHPTAPTKPVKSSPVEVFHVTSNDILILGMIVAFSVAGIVALIVAAICWCRLQKEIRLAQKTDYPVQKPPGPLPYDKISPGDQKLAQSAQMYHYQHQKQQMLSMEKHKEEPKLPESASSDEENEDGDFTVYECPGLAPTGEMEVKNPLFDDSSLPHPSPKSHQ</sequence>
<evidence type="ECO:0000256" key="1">
    <source>
        <dbReference type="SAM" id="MobiDB-lite"/>
    </source>
</evidence>
<dbReference type="Proteomes" id="UP000694393">
    <property type="component" value="Unplaced"/>
</dbReference>
<organism evidence="4 5">
    <name type="scientific">Pelusios castaneus</name>
    <name type="common">West African mud turtle</name>
    <dbReference type="NCBI Taxonomy" id="367368"/>
    <lineage>
        <taxon>Eukaryota</taxon>
        <taxon>Metazoa</taxon>
        <taxon>Chordata</taxon>
        <taxon>Craniata</taxon>
        <taxon>Vertebrata</taxon>
        <taxon>Euteleostomi</taxon>
        <taxon>Archelosauria</taxon>
        <taxon>Testudinata</taxon>
        <taxon>Testudines</taxon>
        <taxon>Pleurodira</taxon>
        <taxon>Pelomedusidae</taxon>
        <taxon>Pelusios</taxon>
    </lineage>
</organism>
<dbReference type="AlphaFoldDB" id="A0A8C8REM3"/>
<reference evidence="4" key="1">
    <citation type="submission" date="2025-08" db="UniProtKB">
        <authorList>
            <consortium name="Ensembl"/>
        </authorList>
    </citation>
    <scope>IDENTIFICATION</scope>
</reference>
<feature type="compositionally biased region" description="Basic and acidic residues" evidence="1">
    <location>
        <begin position="247"/>
        <end position="256"/>
    </location>
</feature>
<feature type="chain" id="PRO_5034718729" evidence="3">
    <location>
        <begin position="23"/>
        <end position="306"/>
    </location>
</feature>
<dbReference type="PROSITE" id="PS51257">
    <property type="entry name" value="PROKAR_LIPOPROTEIN"/>
    <property type="match status" value="1"/>
</dbReference>